<name>A0ACB7SE28_HYAAI</name>
<evidence type="ECO:0000313" key="2">
    <source>
        <dbReference type="Proteomes" id="UP000821845"/>
    </source>
</evidence>
<comment type="caution">
    <text evidence="1">The sequence shown here is derived from an EMBL/GenBank/DDBJ whole genome shotgun (WGS) entry which is preliminary data.</text>
</comment>
<dbReference type="Proteomes" id="UP000821845">
    <property type="component" value="Chromosome 4"/>
</dbReference>
<gene>
    <name evidence="1" type="ORF">HPB50_014815</name>
</gene>
<accession>A0ACB7SE28</accession>
<protein>
    <submittedName>
        <fullName evidence="1">Uncharacterized protein</fullName>
    </submittedName>
</protein>
<organism evidence="1 2">
    <name type="scientific">Hyalomma asiaticum</name>
    <name type="common">Tick</name>
    <dbReference type="NCBI Taxonomy" id="266040"/>
    <lineage>
        <taxon>Eukaryota</taxon>
        <taxon>Metazoa</taxon>
        <taxon>Ecdysozoa</taxon>
        <taxon>Arthropoda</taxon>
        <taxon>Chelicerata</taxon>
        <taxon>Arachnida</taxon>
        <taxon>Acari</taxon>
        <taxon>Parasitiformes</taxon>
        <taxon>Ixodida</taxon>
        <taxon>Ixodoidea</taxon>
        <taxon>Ixodidae</taxon>
        <taxon>Hyalomminae</taxon>
        <taxon>Hyalomma</taxon>
    </lineage>
</organism>
<keyword evidence="2" id="KW-1185">Reference proteome</keyword>
<reference evidence="1" key="1">
    <citation type="submission" date="2020-05" db="EMBL/GenBank/DDBJ databases">
        <title>Large-scale comparative analyses of tick genomes elucidate their genetic diversity and vector capacities.</title>
        <authorList>
            <person name="Jia N."/>
            <person name="Wang J."/>
            <person name="Shi W."/>
            <person name="Du L."/>
            <person name="Sun Y."/>
            <person name="Zhan W."/>
            <person name="Jiang J."/>
            <person name="Wang Q."/>
            <person name="Zhang B."/>
            <person name="Ji P."/>
            <person name="Sakyi L.B."/>
            <person name="Cui X."/>
            <person name="Yuan T."/>
            <person name="Jiang B."/>
            <person name="Yang W."/>
            <person name="Lam T.T.-Y."/>
            <person name="Chang Q."/>
            <person name="Ding S."/>
            <person name="Wang X."/>
            <person name="Zhu J."/>
            <person name="Ruan X."/>
            <person name="Zhao L."/>
            <person name="Wei J."/>
            <person name="Que T."/>
            <person name="Du C."/>
            <person name="Cheng J."/>
            <person name="Dai P."/>
            <person name="Han X."/>
            <person name="Huang E."/>
            <person name="Gao Y."/>
            <person name="Liu J."/>
            <person name="Shao H."/>
            <person name="Ye R."/>
            <person name="Li L."/>
            <person name="Wei W."/>
            <person name="Wang X."/>
            <person name="Wang C."/>
            <person name="Yang T."/>
            <person name="Huo Q."/>
            <person name="Li W."/>
            <person name="Guo W."/>
            <person name="Chen H."/>
            <person name="Zhou L."/>
            <person name="Ni X."/>
            <person name="Tian J."/>
            <person name="Zhou Y."/>
            <person name="Sheng Y."/>
            <person name="Liu T."/>
            <person name="Pan Y."/>
            <person name="Xia L."/>
            <person name="Li J."/>
            <person name="Zhao F."/>
            <person name="Cao W."/>
        </authorList>
    </citation>
    <scope>NUCLEOTIDE SEQUENCE</scope>
    <source>
        <strain evidence="1">Hyas-2018</strain>
    </source>
</reference>
<sequence>MKVYVALTSETVETYHMDTACQTDHVVDCAICAAVQKLGCQLRQQLRQCQTKLAEFPKKTAKYERQQQSLHRLSDREKLIIDQCVMKANVKSARAVRICSNISFQLSRGSECYAEEAGTSQDELEKLLNMEILEAEAVDLDRTAATLQSTARLPIPCSGIMNGLIRMVNACGDEDLLRPRLLATVQDQHERLNSMILVEALVEYPFLTREDGTEAPVSYFSAAPWKRQERVHTAKGENHLFAPFRGRTIVDRQRKSNGTSLPPGPRSVFCECGVLLLHKSHKKSVIHRRRTGAQGDGAPMSDTKSATEAIVQRLRHGSRVRKVASHSGCGYSGGDHGGIVNTAEPPPQAPPTWPVTAAAAAPSSSPSDIFGSPASASPGTLTWSAAPDDDNPATTASVGETSPSST</sequence>
<proteinExistence type="predicted"/>
<dbReference type="EMBL" id="CM023484">
    <property type="protein sequence ID" value="KAH6933437.1"/>
    <property type="molecule type" value="Genomic_DNA"/>
</dbReference>
<evidence type="ECO:0000313" key="1">
    <source>
        <dbReference type="EMBL" id="KAH6933437.1"/>
    </source>
</evidence>